<name>E1L5S2_9FIRM</name>
<dbReference type="AlphaFoldDB" id="E1L5S2"/>
<keyword evidence="2" id="KW-0732">Signal</keyword>
<comment type="caution">
    <text evidence="3">The sequence shown here is derived from an EMBL/GenBank/DDBJ whole genome shotgun (WGS) entry which is preliminary data.</text>
</comment>
<feature type="compositionally biased region" description="Basic and acidic residues" evidence="1">
    <location>
        <begin position="183"/>
        <end position="192"/>
    </location>
</feature>
<feature type="compositionally biased region" description="Basic and acidic residues" evidence="1">
    <location>
        <begin position="145"/>
        <end position="163"/>
    </location>
</feature>
<dbReference type="EMBL" id="AEDR01000024">
    <property type="protein sequence ID" value="EFL56296.1"/>
    <property type="molecule type" value="Genomic_DNA"/>
</dbReference>
<protein>
    <submittedName>
        <fullName evidence="3">Uncharacterized protein</fullName>
    </submittedName>
</protein>
<evidence type="ECO:0000313" key="4">
    <source>
        <dbReference type="Proteomes" id="UP000004211"/>
    </source>
</evidence>
<reference evidence="3 4" key="1">
    <citation type="submission" date="2010-08" db="EMBL/GenBank/DDBJ databases">
        <authorList>
            <person name="Durkin A.S."/>
            <person name="Madupu R."/>
            <person name="Torralba M."/>
            <person name="Gillis M."/>
            <person name="Methe B."/>
            <person name="Sutton G."/>
            <person name="Nelson K.E."/>
        </authorList>
    </citation>
    <scope>NUCLEOTIDE SEQUENCE [LARGE SCALE GENOMIC DNA]</scope>
    <source>
        <strain evidence="3 4">ACS-049-V-Sch6</strain>
    </source>
</reference>
<organism evidence="3 4">
    <name type="scientific">Veillonella atypica ACS-049-V-Sch6</name>
    <dbReference type="NCBI Taxonomy" id="866776"/>
    <lineage>
        <taxon>Bacteria</taxon>
        <taxon>Bacillati</taxon>
        <taxon>Bacillota</taxon>
        <taxon>Negativicutes</taxon>
        <taxon>Veillonellales</taxon>
        <taxon>Veillonellaceae</taxon>
        <taxon>Veillonella</taxon>
    </lineage>
</organism>
<feature type="compositionally biased region" description="Basic residues" evidence="1">
    <location>
        <begin position="164"/>
        <end position="174"/>
    </location>
</feature>
<dbReference type="Proteomes" id="UP000004211">
    <property type="component" value="Unassembled WGS sequence"/>
</dbReference>
<feature type="signal peptide" evidence="2">
    <location>
        <begin position="1"/>
        <end position="26"/>
    </location>
</feature>
<gene>
    <name evidence="3" type="ORF">HMPREF9321_1600</name>
</gene>
<feature type="chain" id="PRO_5003148971" evidence="2">
    <location>
        <begin position="27"/>
        <end position="192"/>
    </location>
</feature>
<feature type="compositionally biased region" description="Low complexity" evidence="1">
    <location>
        <begin position="131"/>
        <end position="144"/>
    </location>
</feature>
<sequence length="192" mass="19523">MKKSIVRTSLALAVAGVLGTSVVAYAAEAPQVQPVPVVKEAVQTAPVVKQEATAPKIDVSAAIKPVANENTKPVVTETAKPVAPEAARPVAPEAAKPATAEATKPATAEAAKPVVNENAQPVVVPAVANPAAASMDADTTPAVAKADKKDAKTTKVVKADKKDHKTTKVVKSNKKAQSAPAVKAEKADKAHK</sequence>
<evidence type="ECO:0000256" key="1">
    <source>
        <dbReference type="SAM" id="MobiDB-lite"/>
    </source>
</evidence>
<feature type="region of interest" description="Disordered" evidence="1">
    <location>
        <begin position="71"/>
        <end position="111"/>
    </location>
</feature>
<evidence type="ECO:0000256" key="2">
    <source>
        <dbReference type="SAM" id="SignalP"/>
    </source>
</evidence>
<evidence type="ECO:0000313" key="3">
    <source>
        <dbReference type="EMBL" id="EFL56296.1"/>
    </source>
</evidence>
<feature type="compositionally biased region" description="Low complexity" evidence="1">
    <location>
        <begin position="79"/>
        <end position="111"/>
    </location>
</feature>
<accession>E1L5S2</accession>
<feature type="region of interest" description="Disordered" evidence="1">
    <location>
        <begin position="131"/>
        <end position="192"/>
    </location>
</feature>
<proteinExistence type="predicted"/>